<keyword evidence="2" id="KW-0472">Membrane</keyword>
<keyword evidence="5" id="KW-1185">Reference proteome</keyword>
<feature type="signal peptide" evidence="3">
    <location>
        <begin position="1"/>
        <end position="22"/>
    </location>
</feature>
<evidence type="ECO:0000256" key="1">
    <source>
        <dbReference type="SAM" id="Coils"/>
    </source>
</evidence>
<feature type="chain" id="PRO_5045201418" evidence="3">
    <location>
        <begin position="23"/>
        <end position="612"/>
    </location>
</feature>
<name>A0ABN7RSG6_OIKDI</name>
<gene>
    <name evidence="4" type="ORF">OKIOD_LOCUS1222</name>
</gene>
<feature type="transmembrane region" description="Helical" evidence="2">
    <location>
        <begin position="385"/>
        <end position="405"/>
    </location>
</feature>
<proteinExistence type="predicted"/>
<reference evidence="4 5" key="1">
    <citation type="submission" date="2021-04" db="EMBL/GenBank/DDBJ databases">
        <authorList>
            <person name="Bliznina A."/>
        </authorList>
    </citation>
    <scope>NUCLEOTIDE SEQUENCE [LARGE SCALE GENOMIC DNA]</scope>
</reference>
<feature type="transmembrane region" description="Helical" evidence="2">
    <location>
        <begin position="493"/>
        <end position="509"/>
    </location>
</feature>
<evidence type="ECO:0000256" key="3">
    <source>
        <dbReference type="SAM" id="SignalP"/>
    </source>
</evidence>
<evidence type="ECO:0000313" key="5">
    <source>
        <dbReference type="Proteomes" id="UP001158576"/>
    </source>
</evidence>
<feature type="transmembrane region" description="Helical" evidence="2">
    <location>
        <begin position="353"/>
        <end position="373"/>
    </location>
</feature>
<accession>A0ABN7RSG6</accession>
<dbReference type="Proteomes" id="UP001158576">
    <property type="component" value="Chromosome PAR"/>
</dbReference>
<sequence>MKNSFILLTLTVSGLWPEKVEKTGDHNIITINSFDHRFTSPSFARVIYRPENQEDNIYKASIGCNGFIGNRFRFWTIKDCLDTTYLPELKKKVLAGDIYIMYRGINQIEGPKSPNVKYQKVSRFYVRTYHLVFAVEEAFQFDEVAHPARFMNLQEYVRNVKKQKWPNCVFLGENEENRRRVRGGLEYKNVAEKLIVQRVWKRKSFDAWHDTFTISGDSALSNSDIGSPVLCKTYPNNNAKGSFKIIGMIVNHDVYDKEPMRAKGKRDFAEVKINLSFAEFFASNTTDSRKRVNRRPRPKRKKFDVENTPDKFWKLSKNNFILKEEVDGTKKKHPVHRAYLHPEFLRPKSKNKLYRFLPHIIFLLVGLAFYTGWKVFNLSVEKLSHWIMKGVGFLLWIFLLLAYLMKLDTDEDPGSQLYTLYGQFIQQRKTKEMENPFSDRASLHSKFLELQEKIGSYSKSTPKSKMLIRLVKLGSAALIVFVIVFKLDFFKEIVPFVVPVALLLVLCLVDHNKPLLKNESYKSVDIRSMHRNFIENELICIREHLLKDSTLEYSTMLSSSPSDSNLMEEIEALTELNEKKQAEIQAKLEAQESLNFANESFENETTAFLSPK</sequence>
<evidence type="ECO:0000313" key="4">
    <source>
        <dbReference type="EMBL" id="CAG5080622.1"/>
    </source>
</evidence>
<keyword evidence="2" id="KW-1133">Transmembrane helix</keyword>
<keyword evidence="3" id="KW-0732">Signal</keyword>
<keyword evidence="2" id="KW-0812">Transmembrane</keyword>
<dbReference type="EMBL" id="OU015568">
    <property type="protein sequence ID" value="CAG5080622.1"/>
    <property type="molecule type" value="Genomic_DNA"/>
</dbReference>
<organism evidence="4 5">
    <name type="scientific">Oikopleura dioica</name>
    <name type="common">Tunicate</name>
    <dbReference type="NCBI Taxonomy" id="34765"/>
    <lineage>
        <taxon>Eukaryota</taxon>
        <taxon>Metazoa</taxon>
        <taxon>Chordata</taxon>
        <taxon>Tunicata</taxon>
        <taxon>Appendicularia</taxon>
        <taxon>Copelata</taxon>
        <taxon>Oikopleuridae</taxon>
        <taxon>Oikopleura</taxon>
    </lineage>
</organism>
<evidence type="ECO:0000256" key="2">
    <source>
        <dbReference type="SAM" id="Phobius"/>
    </source>
</evidence>
<feature type="coiled-coil region" evidence="1">
    <location>
        <begin position="563"/>
        <end position="590"/>
    </location>
</feature>
<keyword evidence="1" id="KW-0175">Coiled coil</keyword>
<feature type="transmembrane region" description="Helical" evidence="2">
    <location>
        <begin position="466"/>
        <end position="487"/>
    </location>
</feature>
<protein>
    <submittedName>
        <fullName evidence="4">Oidioi.mRNA.OKI2018_I69.PAR.g9664.t1.cds</fullName>
    </submittedName>
</protein>